<dbReference type="InterPro" id="IPR017026">
    <property type="entry name" value="ImuA"/>
</dbReference>
<name>A0ABQ1MGS4_9SPHI</name>
<protein>
    <recommendedName>
        <fullName evidence="3">Error-prone repair protein ImuA</fullName>
    </recommendedName>
</protein>
<dbReference type="SUPFAM" id="SSF52540">
    <property type="entry name" value="P-loop containing nucleoside triphosphate hydrolases"/>
    <property type="match status" value="1"/>
</dbReference>
<comment type="caution">
    <text evidence="1">The sequence shown here is derived from an EMBL/GenBank/DDBJ whole genome shotgun (WGS) entry which is preliminary data.</text>
</comment>
<dbReference type="PIRSF" id="PIRSF034285">
    <property type="entry name" value="UCP034285"/>
    <property type="match status" value="1"/>
</dbReference>
<organism evidence="1 2">
    <name type="scientific">Parapedobacter defluvii</name>
    <dbReference type="NCBI Taxonomy" id="2045106"/>
    <lineage>
        <taxon>Bacteria</taxon>
        <taxon>Pseudomonadati</taxon>
        <taxon>Bacteroidota</taxon>
        <taxon>Sphingobacteriia</taxon>
        <taxon>Sphingobacteriales</taxon>
        <taxon>Sphingobacteriaceae</taxon>
        <taxon>Parapedobacter</taxon>
    </lineage>
</organism>
<reference evidence="2" key="1">
    <citation type="journal article" date="2019" name="Int. J. Syst. Evol. Microbiol.">
        <title>The Global Catalogue of Microorganisms (GCM) 10K type strain sequencing project: providing services to taxonomists for standard genome sequencing and annotation.</title>
        <authorList>
            <consortium name="The Broad Institute Genomics Platform"/>
            <consortium name="The Broad Institute Genome Sequencing Center for Infectious Disease"/>
            <person name="Wu L."/>
            <person name="Ma J."/>
        </authorList>
    </citation>
    <scope>NUCLEOTIDE SEQUENCE [LARGE SCALE GENOMIC DNA]</scope>
    <source>
        <strain evidence="2">CGMCC 1.15342</strain>
    </source>
</reference>
<gene>
    <name evidence="1" type="ORF">GCM10011386_35490</name>
</gene>
<evidence type="ECO:0000313" key="1">
    <source>
        <dbReference type="EMBL" id="GGC40315.1"/>
    </source>
</evidence>
<evidence type="ECO:0000313" key="2">
    <source>
        <dbReference type="Proteomes" id="UP000597338"/>
    </source>
</evidence>
<keyword evidence="2" id="KW-1185">Reference proteome</keyword>
<proteinExistence type="predicted"/>
<dbReference type="Proteomes" id="UP000597338">
    <property type="component" value="Unassembled WGS sequence"/>
</dbReference>
<dbReference type="EMBL" id="BMIK01000015">
    <property type="protein sequence ID" value="GGC40315.1"/>
    <property type="molecule type" value="Genomic_DNA"/>
</dbReference>
<accession>A0ABQ1MGS4</accession>
<dbReference type="Gene3D" id="3.40.50.300">
    <property type="entry name" value="P-loop containing nucleotide triphosphate hydrolases"/>
    <property type="match status" value="1"/>
</dbReference>
<evidence type="ECO:0008006" key="3">
    <source>
        <dbReference type="Google" id="ProtNLM"/>
    </source>
</evidence>
<sequence length="247" mass="27333">MAVLTEDKRKLIGQLQKHLLRWQGFKSPENSSESIGLGSVERAFPNAVFPIGSIHEFIGTTPEQAAATSGFIGGILAALMRKGGVCLWISTSNRLFPPAIKHFGVEPDRIIFIEARREKDILWALEEALKCDRLIAAVAELHEIDFNQSLRLQLAVEKSRVTGFVFRSNPLRVGNTACAARWQITPLPSESDAGMPGVGLPKWGVELLKVRNGNPGYWELKWSAGQFIPVSKPAKLLELPMRNRKIG</sequence>
<dbReference type="RefSeq" id="WP_188752809.1">
    <property type="nucleotide sequence ID" value="NZ_BMIK01000015.1"/>
</dbReference>
<dbReference type="InterPro" id="IPR027417">
    <property type="entry name" value="P-loop_NTPase"/>
</dbReference>